<dbReference type="AlphaFoldDB" id="A0A9D2L1R9"/>
<feature type="transmembrane region" description="Helical" evidence="1">
    <location>
        <begin position="276"/>
        <end position="297"/>
    </location>
</feature>
<feature type="transmembrane region" description="Helical" evidence="1">
    <location>
        <begin position="6"/>
        <end position="24"/>
    </location>
</feature>
<keyword evidence="1" id="KW-0472">Membrane</keyword>
<feature type="transmembrane region" description="Helical" evidence="1">
    <location>
        <begin position="81"/>
        <end position="99"/>
    </location>
</feature>
<comment type="caution">
    <text evidence="2">The sequence shown here is derived from an EMBL/GenBank/DDBJ whole genome shotgun (WGS) entry which is preliminary data.</text>
</comment>
<sequence>MTTQTDQFATAWLMIFVYYYLDLFAESYRFQYDHKTLTVCLTMGISLAFGYLAKPSVLIGAAVLAFALLIRCIWRKDSAGAILKLLLSVIPVMGCILAPETARNLLGGVSTFDVGRDQLVGTLNPLYILVNGIKNFSFNWPSIYLYRSDRWIAAIIYRLAGLLKVEIDDSSISYTGRPFELHGAATYEPDMAVNAVIIIFFTLCFLWGIYRFRKQKNRLGKEYSMLVSFVFLFFCAVVIWEPWVSRYMVPYMTLLCPMIVYEMEDFGESAWKYGQYALPLVVFMCCVELFGLGVYHAGIAWRGGEDRFAGYFRNNSSIYPEYNEVCKYLENRNGNSLGLYLGLDSYEYPLWARLDLCMGKIRHVMVQNESSRFDKAEFVPEYIISDQTGGEEKLTFDKEEYVLVDICEDNGILWLYQRLDN</sequence>
<organism evidence="2 3">
    <name type="scientific">Candidatus Eisenbergiella merdipullorum</name>
    <dbReference type="NCBI Taxonomy" id="2838553"/>
    <lineage>
        <taxon>Bacteria</taxon>
        <taxon>Bacillati</taxon>
        <taxon>Bacillota</taxon>
        <taxon>Clostridia</taxon>
        <taxon>Lachnospirales</taxon>
        <taxon>Lachnospiraceae</taxon>
        <taxon>Eisenbergiella</taxon>
    </lineage>
</organism>
<feature type="transmembrane region" description="Helical" evidence="1">
    <location>
        <begin position="191"/>
        <end position="210"/>
    </location>
</feature>
<gene>
    <name evidence="2" type="ORF">H9717_11440</name>
</gene>
<reference evidence="2" key="2">
    <citation type="submission" date="2021-04" db="EMBL/GenBank/DDBJ databases">
        <authorList>
            <person name="Gilroy R."/>
        </authorList>
    </citation>
    <scope>NUCLEOTIDE SEQUENCE</scope>
    <source>
        <strain evidence="2">CHK179-7159</strain>
    </source>
</reference>
<reference evidence="2" key="1">
    <citation type="journal article" date="2021" name="PeerJ">
        <title>Extensive microbial diversity within the chicken gut microbiome revealed by metagenomics and culture.</title>
        <authorList>
            <person name="Gilroy R."/>
            <person name="Ravi A."/>
            <person name="Getino M."/>
            <person name="Pursley I."/>
            <person name="Horton D.L."/>
            <person name="Alikhan N.F."/>
            <person name="Baker D."/>
            <person name="Gharbi K."/>
            <person name="Hall N."/>
            <person name="Watson M."/>
            <person name="Adriaenssens E.M."/>
            <person name="Foster-Nyarko E."/>
            <person name="Jarju S."/>
            <person name="Secka A."/>
            <person name="Antonio M."/>
            <person name="Oren A."/>
            <person name="Chaudhuri R.R."/>
            <person name="La Ragione R."/>
            <person name="Hildebrand F."/>
            <person name="Pallen M.J."/>
        </authorList>
    </citation>
    <scope>NUCLEOTIDE SEQUENCE</scope>
    <source>
        <strain evidence="2">CHK179-7159</strain>
    </source>
</reference>
<dbReference type="Proteomes" id="UP000886858">
    <property type="component" value="Unassembled WGS sequence"/>
</dbReference>
<evidence type="ECO:0000313" key="3">
    <source>
        <dbReference type="Proteomes" id="UP000886858"/>
    </source>
</evidence>
<proteinExistence type="predicted"/>
<feature type="transmembrane region" description="Helical" evidence="1">
    <location>
        <begin position="222"/>
        <end position="240"/>
    </location>
</feature>
<dbReference type="EMBL" id="DWYY01000124">
    <property type="protein sequence ID" value="HJA93705.1"/>
    <property type="molecule type" value="Genomic_DNA"/>
</dbReference>
<evidence type="ECO:0000313" key="2">
    <source>
        <dbReference type="EMBL" id="HJA93705.1"/>
    </source>
</evidence>
<keyword evidence="1" id="KW-0812">Transmembrane</keyword>
<keyword evidence="1" id="KW-1133">Transmembrane helix</keyword>
<name>A0A9D2L1R9_9FIRM</name>
<evidence type="ECO:0000256" key="1">
    <source>
        <dbReference type="SAM" id="Phobius"/>
    </source>
</evidence>
<accession>A0A9D2L1R9</accession>
<evidence type="ECO:0008006" key="4">
    <source>
        <dbReference type="Google" id="ProtNLM"/>
    </source>
</evidence>
<protein>
    <recommendedName>
        <fullName evidence="4">Glycosyltransferase RgtA/B/C/D-like domain-containing protein</fullName>
    </recommendedName>
</protein>